<dbReference type="CDD" id="cd08152">
    <property type="entry name" value="y4iL_like"/>
    <property type="match status" value="1"/>
</dbReference>
<dbReference type="EMBL" id="RJJR01000001">
    <property type="protein sequence ID" value="RNI39756.1"/>
    <property type="molecule type" value="Genomic_DNA"/>
</dbReference>
<keyword evidence="1" id="KW-0575">Peroxidase</keyword>
<dbReference type="AlphaFoldDB" id="A0A3M9NPR0"/>
<dbReference type="Gene3D" id="2.40.180.10">
    <property type="entry name" value="Catalase core domain"/>
    <property type="match status" value="1"/>
</dbReference>
<proteinExistence type="predicted"/>
<accession>A0A3M9NPR0</accession>
<protein>
    <submittedName>
        <fullName evidence="1">Catalase</fullName>
        <ecNumber evidence="1">1.11.1.6</ecNumber>
    </submittedName>
</protein>
<dbReference type="GO" id="GO:0020037">
    <property type="term" value="F:heme binding"/>
    <property type="evidence" value="ECO:0007669"/>
    <property type="project" value="InterPro"/>
</dbReference>
<dbReference type="OrthoDB" id="336698at2"/>
<evidence type="ECO:0000313" key="2">
    <source>
        <dbReference type="Proteomes" id="UP000267223"/>
    </source>
</evidence>
<keyword evidence="1" id="KW-0560">Oxidoreductase</keyword>
<sequence>MKSNKPKEKLLIGKEYPTPGEEEIALKIVDLLQMQMLRLDKGKKMKRQIHPKMNGCVKAEFIIHKDLAEDLKVGIFKNETSFPAWIRFSNGNTKPLPDYKKDVRGFAIKIMNVPGEKIPLVNSPSINQDFILMNPKSFVAKKLEDFYQVLQVVTMLPFKGPVLKKVHYFFKNASVFKNGSNTKVLCNHPFELDYYSTTPYRFGDETRAVKYAVFPSKENDISCVQNNTDPDFLRLRMQETLLKNEIYFDFCVQFQTDAERMPVEDPTVAWASPFHKLATIRIPIQNFDTPEQREFGDNLSFNVWHSLPEHRPIGNFNRARKIIYEKMYNFRHEQNKIPITEPTADHNFFNQLNLKQDAEQKSANRTANVS</sequence>
<dbReference type="GO" id="GO:0004096">
    <property type="term" value="F:catalase activity"/>
    <property type="evidence" value="ECO:0007669"/>
    <property type="project" value="UniProtKB-EC"/>
</dbReference>
<dbReference type="PANTHER" id="PTHR36195">
    <property type="entry name" value="DOMAIN PROTEIN, PUTATIVE (AFU_ORTHOLOGUE AFUA_5G01990)-RELATED-RELATED"/>
    <property type="match status" value="1"/>
</dbReference>
<dbReference type="EC" id="1.11.1.6" evidence="1"/>
<name>A0A3M9NPR0_9BACT</name>
<dbReference type="RefSeq" id="WP_123118647.1">
    <property type="nucleotide sequence ID" value="NZ_RJJR01000001.1"/>
</dbReference>
<reference evidence="1 2" key="1">
    <citation type="submission" date="2018-11" db="EMBL/GenBank/DDBJ databases">
        <title>Draft genome sequence of Ferruginibacter sp. BO-59.</title>
        <authorList>
            <person name="Im W.T."/>
        </authorList>
    </citation>
    <scope>NUCLEOTIDE SEQUENCE [LARGE SCALE GENOMIC DNA]</scope>
    <source>
        <strain evidence="1 2">BO-59</strain>
    </source>
</reference>
<comment type="caution">
    <text evidence="1">The sequence shown here is derived from an EMBL/GenBank/DDBJ whole genome shotgun (WGS) entry which is preliminary data.</text>
</comment>
<dbReference type="Proteomes" id="UP000267223">
    <property type="component" value="Unassembled WGS sequence"/>
</dbReference>
<gene>
    <name evidence="1" type="ORF">EFY79_00155</name>
</gene>
<dbReference type="SUPFAM" id="SSF56634">
    <property type="entry name" value="Heme-dependent catalase-like"/>
    <property type="match status" value="1"/>
</dbReference>
<dbReference type="InterPro" id="IPR020835">
    <property type="entry name" value="Catalase_sf"/>
</dbReference>
<keyword evidence="2" id="KW-1185">Reference proteome</keyword>
<organism evidence="1 2">
    <name type="scientific">Hanamia caeni</name>
    <dbReference type="NCBI Taxonomy" id="2294116"/>
    <lineage>
        <taxon>Bacteria</taxon>
        <taxon>Pseudomonadati</taxon>
        <taxon>Bacteroidota</taxon>
        <taxon>Chitinophagia</taxon>
        <taxon>Chitinophagales</taxon>
        <taxon>Chitinophagaceae</taxon>
        <taxon>Hanamia</taxon>
    </lineage>
</organism>
<evidence type="ECO:0000313" key="1">
    <source>
        <dbReference type="EMBL" id="RNI39756.1"/>
    </source>
</evidence>
<dbReference type="PANTHER" id="PTHR36195:SF4">
    <property type="entry name" value="DOMAIN PROTEIN, PUTATIVE (AFU_ORTHOLOGUE AFUA_5G01990)-RELATED"/>
    <property type="match status" value="1"/>
</dbReference>